<evidence type="ECO:0000313" key="2">
    <source>
        <dbReference type="EMBL" id="RHZ98536.1"/>
    </source>
</evidence>
<comment type="caution">
    <text evidence="2">The sequence shown here is derived from an EMBL/GenBank/DDBJ whole genome shotgun (WGS) entry which is preliminary data.</text>
</comment>
<sequence length="256" mass="27211">MLLSSRPLLAALLLAGLASPAMAHFQEILPSDDVLPDGGAVTLDLLFTHPFEGGPAMEMARPAAVGVLAHGTRTDLSAALEETATGGARSWRLSHTLDEPGAAIFYVTPEPYWEPAEGKFIVHHAKVVVDAYVSGEGWDEMVGLPVEIRPLTRPTGLWTGNLFTGVVTKAGAPVPHAEVEVEFVNTAGIPAPNDAYITQVLRADASGTFSYAMPFDGWWGFAALIEADDPMVSPEGTEVPVEEGALIWVRTRKAGE</sequence>
<dbReference type="InterPro" id="IPR019613">
    <property type="entry name" value="DUF4198"/>
</dbReference>
<dbReference type="RefSeq" id="WP_118998955.1">
    <property type="nucleotide sequence ID" value="NZ_QWGP01000001.1"/>
</dbReference>
<dbReference type="EMBL" id="QWGP01000001">
    <property type="protein sequence ID" value="RHZ98536.1"/>
    <property type="molecule type" value="Genomic_DNA"/>
</dbReference>
<protein>
    <submittedName>
        <fullName evidence="2">DUF4198 domain-containing protein</fullName>
    </submittedName>
</protein>
<accession>A0AAX1URY1</accession>
<keyword evidence="1" id="KW-0732">Signal</keyword>
<feature type="signal peptide" evidence="1">
    <location>
        <begin position="1"/>
        <end position="23"/>
    </location>
</feature>
<dbReference type="AlphaFoldDB" id="A0AAX1URY1"/>
<proteinExistence type="predicted"/>
<name>A0AAX1URY1_CERSP</name>
<dbReference type="Pfam" id="PF10670">
    <property type="entry name" value="DUF4198"/>
    <property type="match status" value="1"/>
</dbReference>
<organism evidence="2 3">
    <name type="scientific">Cereibacter sphaeroides</name>
    <name type="common">Rhodobacter sphaeroides</name>
    <dbReference type="NCBI Taxonomy" id="1063"/>
    <lineage>
        <taxon>Bacteria</taxon>
        <taxon>Pseudomonadati</taxon>
        <taxon>Pseudomonadota</taxon>
        <taxon>Alphaproteobacteria</taxon>
        <taxon>Rhodobacterales</taxon>
        <taxon>Paracoccaceae</taxon>
        <taxon>Cereibacter</taxon>
    </lineage>
</organism>
<reference evidence="2 3" key="1">
    <citation type="submission" date="2018-08" db="EMBL/GenBank/DDBJ databases">
        <title>Draft genome sequence of Rhodobacter sphaeroides FY.</title>
        <authorList>
            <person name="Rayyan A."/>
            <person name="Meyer T.E."/>
            <person name="Kyndt J.A."/>
        </authorList>
    </citation>
    <scope>NUCLEOTIDE SEQUENCE [LARGE SCALE GENOMIC DNA]</scope>
    <source>
        <strain evidence="2 3">FY</strain>
    </source>
</reference>
<feature type="chain" id="PRO_5043511300" evidence="1">
    <location>
        <begin position="24"/>
        <end position="256"/>
    </location>
</feature>
<dbReference type="Proteomes" id="UP000266305">
    <property type="component" value="Unassembled WGS sequence"/>
</dbReference>
<evidence type="ECO:0000256" key="1">
    <source>
        <dbReference type="SAM" id="SignalP"/>
    </source>
</evidence>
<evidence type="ECO:0000313" key="3">
    <source>
        <dbReference type="Proteomes" id="UP000266305"/>
    </source>
</evidence>
<gene>
    <name evidence="2" type="ORF">D1114_00145</name>
</gene>